<gene>
    <name evidence="2" type="ORF">EI555_002493</name>
</gene>
<comment type="caution">
    <text evidence="2">The sequence shown here is derived from an EMBL/GenBank/DDBJ whole genome shotgun (WGS) entry which is preliminary data.</text>
</comment>
<sequence>MAAELELPQSPWGVPESGSRLHAADRGSPAPAPPSSSRAPTPAPTFGGRGGVFPSAVRKLRRTGHLPRGPQALKAPKPSRSWLSSLNPLTNYTLRASASIATARLPGGPAQLTPSPPPLHSGPLSPSAAWASYGRLPPLRLPPARLVRGRSLEHPPPAMRQARPWCWVVALTGLAFWSGEDPMLLKACWKGRGSRKNRAGAGIGRRRAELTTWHTLPSRHWSSQRGRAGDLETMLGTQGQGQAAGGQGAGFMASSDPGRETSLVGHGRVTSDQPGGGTARMKGPEKGLAVAQKATQGAMATTGPRSPREWSLLPALNTRASPALSQSRKCTRVTCHSTQPVPRTALSSAETVCEALGPRTPPRTWTCGRDPSPGSTRGPHEEVLRGAALPRPTWSPSSSTSCLPAMLPAQVGTSPPPRRAQGGPGTEWGAGGRQEGEVQLDSEARGARMRGHPAPIVHSERSGHPGGGGPGSQAIAGCIGVRQQR</sequence>
<feature type="non-terminal residue" evidence="2">
    <location>
        <position position="485"/>
    </location>
</feature>
<feature type="compositionally biased region" description="Gly residues" evidence="1">
    <location>
        <begin position="238"/>
        <end position="249"/>
    </location>
</feature>
<dbReference type="Proteomes" id="UP000308365">
    <property type="component" value="Unassembled WGS sequence"/>
</dbReference>
<reference evidence="3" key="1">
    <citation type="journal article" date="2019" name="IScience">
        <title>Narwhal Genome Reveals Long-Term Low Genetic Diversity despite Current Large Abundance Size.</title>
        <authorList>
            <person name="Westbury M.V."/>
            <person name="Petersen B."/>
            <person name="Garde E."/>
            <person name="Heide-Jorgensen M.P."/>
            <person name="Lorenzen E.D."/>
        </authorList>
    </citation>
    <scope>NUCLEOTIDE SEQUENCE [LARGE SCALE GENOMIC DNA]</scope>
</reference>
<feature type="region of interest" description="Disordered" evidence="1">
    <location>
        <begin position="237"/>
        <end position="284"/>
    </location>
</feature>
<evidence type="ECO:0000256" key="1">
    <source>
        <dbReference type="SAM" id="MobiDB-lite"/>
    </source>
</evidence>
<dbReference type="AlphaFoldDB" id="A0A4U1FIP8"/>
<evidence type="ECO:0000313" key="3">
    <source>
        <dbReference type="Proteomes" id="UP000308365"/>
    </source>
</evidence>
<proteinExistence type="predicted"/>
<accession>A0A4U1FIP8</accession>
<feature type="compositionally biased region" description="Low complexity" evidence="1">
    <location>
        <begin position="392"/>
        <end position="401"/>
    </location>
</feature>
<protein>
    <submittedName>
        <fullName evidence="2">Uncharacterized protein</fullName>
    </submittedName>
</protein>
<feature type="region of interest" description="Disordered" evidence="1">
    <location>
        <begin position="1"/>
        <end position="53"/>
    </location>
</feature>
<evidence type="ECO:0000313" key="2">
    <source>
        <dbReference type="EMBL" id="TKC49773.1"/>
    </source>
</evidence>
<feature type="region of interest" description="Disordered" evidence="1">
    <location>
        <begin position="389"/>
        <end position="485"/>
    </location>
</feature>
<feature type="compositionally biased region" description="Gly residues" evidence="1">
    <location>
        <begin position="422"/>
        <end position="433"/>
    </location>
</feature>
<name>A0A4U1FIP8_MONMO</name>
<organism evidence="2 3">
    <name type="scientific">Monodon monoceros</name>
    <name type="common">Narwhal</name>
    <name type="synonym">Ceratodon monodon</name>
    <dbReference type="NCBI Taxonomy" id="40151"/>
    <lineage>
        <taxon>Eukaryota</taxon>
        <taxon>Metazoa</taxon>
        <taxon>Chordata</taxon>
        <taxon>Craniata</taxon>
        <taxon>Vertebrata</taxon>
        <taxon>Euteleostomi</taxon>
        <taxon>Mammalia</taxon>
        <taxon>Eutheria</taxon>
        <taxon>Laurasiatheria</taxon>
        <taxon>Artiodactyla</taxon>
        <taxon>Whippomorpha</taxon>
        <taxon>Cetacea</taxon>
        <taxon>Odontoceti</taxon>
        <taxon>Monodontidae</taxon>
        <taxon>Monodon</taxon>
    </lineage>
</organism>
<feature type="region of interest" description="Disordered" evidence="1">
    <location>
        <begin position="105"/>
        <end position="125"/>
    </location>
</feature>
<feature type="region of interest" description="Disordered" evidence="1">
    <location>
        <begin position="362"/>
        <end position="381"/>
    </location>
</feature>
<dbReference type="EMBL" id="RWIC01000106">
    <property type="protein sequence ID" value="TKC49773.1"/>
    <property type="molecule type" value="Genomic_DNA"/>
</dbReference>